<evidence type="ECO:0000256" key="1">
    <source>
        <dbReference type="SAM" id="MobiDB-lite"/>
    </source>
</evidence>
<dbReference type="Gene3D" id="3.30.559.30">
    <property type="entry name" value="Nonribosomal peptide synthetase, condensation domain"/>
    <property type="match status" value="1"/>
</dbReference>
<dbReference type="InterPro" id="IPR000873">
    <property type="entry name" value="AMP-dep_synth/lig_dom"/>
</dbReference>
<proteinExistence type="predicted"/>
<dbReference type="InterPro" id="IPR023213">
    <property type="entry name" value="CAT-like_dom_sf"/>
</dbReference>
<reference evidence="5" key="1">
    <citation type="journal article" date="2019" name="Int. J. Syst. Evol. Microbiol.">
        <title>The Global Catalogue of Microorganisms (GCM) 10K type strain sequencing project: providing services to taxonomists for standard genome sequencing and annotation.</title>
        <authorList>
            <consortium name="The Broad Institute Genomics Platform"/>
            <consortium name="The Broad Institute Genome Sequencing Center for Infectious Disease"/>
            <person name="Wu L."/>
            <person name="Ma J."/>
        </authorList>
    </citation>
    <scope>NUCLEOTIDE SEQUENCE [LARGE SCALE GENOMIC DNA]</scope>
    <source>
        <strain evidence="5">TBRC 4489</strain>
    </source>
</reference>
<feature type="non-terminal residue" evidence="4">
    <location>
        <position position="590"/>
    </location>
</feature>
<name>A0ABV8IGL2_9ACTN</name>
<feature type="compositionally biased region" description="Low complexity" evidence="1">
    <location>
        <begin position="564"/>
        <end position="581"/>
    </location>
</feature>
<dbReference type="Pfam" id="PF00501">
    <property type="entry name" value="AMP-binding"/>
    <property type="match status" value="1"/>
</dbReference>
<feature type="domain" description="AMP-dependent synthetase/ligase" evidence="2">
    <location>
        <begin position="452"/>
        <end position="552"/>
    </location>
</feature>
<accession>A0ABV8IGL2</accession>
<dbReference type="Proteomes" id="UP001595850">
    <property type="component" value="Unassembled WGS sequence"/>
</dbReference>
<protein>
    <submittedName>
        <fullName evidence="4">Condensation domain-containing protein</fullName>
    </submittedName>
</protein>
<organism evidence="4 5">
    <name type="scientific">Planomonospora corallina</name>
    <dbReference type="NCBI Taxonomy" id="1806052"/>
    <lineage>
        <taxon>Bacteria</taxon>
        <taxon>Bacillati</taxon>
        <taxon>Actinomycetota</taxon>
        <taxon>Actinomycetes</taxon>
        <taxon>Streptosporangiales</taxon>
        <taxon>Streptosporangiaceae</taxon>
        <taxon>Planomonospora</taxon>
    </lineage>
</organism>
<feature type="region of interest" description="Disordered" evidence="1">
    <location>
        <begin position="564"/>
        <end position="590"/>
    </location>
</feature>
<dbReference type="Gene3D" id="3.30.559.10">
    <property type="entry name" value="Chloramphenicol acetyltransferase-like domain"/>
    <property type="match status" value="1"/>
</dbReference>
<feature type="domain" description="Condensation" evidence="3">
    <location>
        <begin position="14"/>
        <end position="433"/>
    </location>
</feature>
<dbReference type="PANTHER" id="PTHR45527:SF1">
    <property type="entry name" value="FATTY ACID SYNTHASE"/>
    <property type="match status" value="1"/>
</dbReference>
<dbReference type="RefSeq" id="WP_377295138.1">
    <property type="nucleotide sequence ID" value="NZ_JBHSBM010000077.1"/>
</dbReference>
<gene>
    <name evidence="4" type="ORF">ACFOWE_33770</name>
</gene>
<evidence type="ECO:0000313" key="5">
    <source>
        <dbReference type="Proteomes" id="UP001595850"/>
    </source>
</evidence>
<evidence type="ECO:0000259" key="2">
    <source>
        <dbReference type="Pfam" id="PF00501"/>
    </source>
</evidence>
<dbReference type="EMBL" id="JBHSBM010000077">
    <property type="protein sequence ID" value="MFC4063277.1"/>
    <property type="molecule type" value="Genomic_DNA"/>
</dbReference>
<dbReference type="Pfam" id="PF00668">
    <property type="entry name" value="Condensation"/>
    <property type="match status" value="1"/>
</dbReference>
<comment type="caution">
    <text evidence="4">The sequence shown here is derived from an EMBL/GenBank/DDBJ whole genome shotgun (WGS) entry which is preliminary data.</text>
</comment>
<evidence type="ECO:0000313" key="4">
    <source>
        <dbReference type="EMBL" id="MFC4063277.1"/>
    </source>
</evidence>
<dbReference type="SUPFAM" id="SSF56801">
    <property type="entry name" value="Acetyl-CoA synthetase-like"/>
    <property type="match status" value="1"/>
</dbReference>
<evidence type="ECO:0000259" key="3">
    <source>
        <dbReference type="Pfam" id="PF00668"/>
    </source>
</evidence>
<dbReference type="PANTHER" id="PTHR45527">
    <property type="entry name" value="NONRIBOSOMAL PEPTIDE SYNTHETASE"/>
    <property type="match status" value="1"/>
</dbReference>
<dbReference type="Gene3D" id="3.40.50.980">
    <property type="match status" value="2"/>
</dbReference>
<keyword evidence="5" id="KW-1185">Reference proteome</keyword>
<dbReference type="InterPro" id="IPR001242">
    <property type="entry name" value="Condensation_dom"/>
</dbReference>
<sequence length="590" mass="61840">MESVATVLGSDSLLPLSAAQSGIWHAQGISPGDPIHIAQYIEIGGPVDPVLFAAAVRTAARGVDAVHLHVTGDGQRVRERELDCPFLDAGGERAALEWMRSDLERPFPDGSLVATALLRVADDRYFWYLRCHHLVMDGYSGPMIAHRLAEVYTALAEGRDPGPGQAGPLAELLAEDAAYRASARHESDRRHWLDKLAGLPAVPALSAGTAPATCRFRRRSAALEPQESAALERAALGCGTSVSGLVIAAVAAYLARMTGSGEVVLGLAVTARTTPLARRTPGMLSNVLPLRLTTAAHTTLGELTGQVNREVGRLLVHQRYRYEDLRRQARGRLFGPVVNIMRFDYDLSFAGHPATAHPLVTGPIEDLSVNVYDGSDGRGVRVDFDGHPGLYGEDELAGHHGRFVRLLTRLAAAGPGARLGDLDLLGDGERELLAGWSAEAGEVPGGTAVDLFEERVRRAPEAVALVDGRTELTYAELNARVNRLAHHLIGLGAGPERYVGLAVPRSADMVVAFLAILKSGAAYLPLDPGLPPERLAVMLADAAPPILVAGGPAAALITAAPGADGTPAGRSATAGPGAPAPGAGGRLTGG</sequence>
<dbReference type="SUPFAM" id="SSF52777">
    <property type="entry name" value="CoA-dependent acyltransferases"/>
    <property type="match status" value="2"/>
</dbReference>